<name>A0ABW9F4M4_9GAMM</name>
<dbReference type="InterPro" id="IPR008964">
    <property type="entry name" value="Invasin/intimin_cell_adhesion"/>
</dbReference>
<dbReference type="Pfam" id="PF11924">
    <property type="entry name" value="IAT_beta"/>
    <property type="match status" value="1"/>
</dbReference>
<dbReference type="InterPro" id="IPR013783">
    <property type="entry name" value="Ig-like_fold"/>
</dbReference>
<proteinExistence type="inferred from homology"/>
<dbReference type="Pfam" id="PF02369">
    <property type="entry name" value="Big_1"/>
    <property type="match status" value="2"/>
</dbReference>
<gene>
    <name evidence="4" type="ORF">WFP14_20580</name>
</gene>
<feature type="non-terminal residue" evidence="4">
    <location>
        <position position="1205"/>
    </location>
</feature>
<evidence type="ECO:0000313" key="4">
    <source>
        <dbReference type="EMBL" id="MFM1348933.1"/>
    </source>
</evidence>
<feature type="domain" description="Big-1" evidence="3">
    <location>
        <begin position="854"/>
        <end position="943"/>
    </location>
</feature>
<protein>
    <submittedName>
        <fullName evidence="4">Inverse autotransporter beta domain-containing protein</fullName>
    </submittedName>
</protein>
<dbReference type="SUPFAM" id="SSF49373">
    <property type="entry name" value="Invasin/intimin cell-adhesion fragments"/>
    <property type="match status" value="4"/>
</dbReference>
<comment type="similarity">
    <text evidence="1">Belongs to the intimin/invasin family.</text>
</comment>
<keyword evidence="5" id="KW-1185">Reference proteome</keyword>
<dbReference type="PROSITE" id="PS51127">
    <property type="entry name" value="BIG1"/>
    <property type="match status" value="3"/>
</dbReference>
<organism evidence="4 5">
    <name type="scientific">Yersinia proxima</name>
    <dbReference type="NCBI Taxonomy" id="2890316"/>
    <lineage>
        <taxon>Bacteria</taxon>
        <taxon>Pseudomonadati</taxon>
        <taxon>Pseudomonadota</taxon>
        <taxon>Gammaproteobacteria</taxon>
        <taxon>Enterobacterales</taxon>
        <taxon>Yersiniaceae</taxon>
        <taxon>Yersinia</taxon>
    </lineage>
</organism>
<dbReference type="InterPro" id="IPR024519">
    <property type="entry name" value="IAT_beta"/>
</dbReference>
<evidence type="ECO:0000256" key="2">
    <source>
        <dbReference type="SAM" id="MobiDB-lite"/>
    </source>
</evidence>
<dbReference type="InterPro" id="IPR051715">
    <property type="entry name" value="Intimin-Invasin_domain"/>
</dbReference>
<evidence type="ECO:0000259" key="3">
    <source>
        <dbReference type="PROSITE" id="PS51127"/>
    </source>
</evidence>
<reference evidence="4 5" key="1">
    <citation type="journal article" date="2024" name="Infect. Genet. Evol.">
        <title>Characteristics and comparative genome analysis of Yersinia enterocolitica and related species associated with human infections in Switzerland 2019-2023.</title>
        <authorList>
            <person name="Stevens M.J.A."/>
            <person name="Horlbog J.A."/>
            <person name="Diethelm A."/>
            <person name="Stephan R."/>
            <person name="Nuesch-Inderbinen M."/>
        </authorList>
    </citation>
    <scope>NUCLEOTIDE SEQUENCE [LARGE SCALE GENOMIC DNA]</scope>
    <source>
        <strain evidence="4 5">N20-0302</strain>
    </source>
</reference>
<dbReference type="RefSeq" id="WP_408573749.1">
    <property type="nucleotide sequence ID" value="NZ_JBBEST010000020.1"/>
</dbReference>
<accession>A0ABW9F4M4</accession>
<dbReference type="SMART" id="SM00634">
    <property type="entry name" value="BID_1"/>
    <property type="match status" value="4"/>
</dbReference>
<dbReference type="EMBL" id="JBBEST010000020">
    <property type="protein sequence ID" value="MFM1348933.1"/>
    <property type="molecule type" value="Genomic_DNA"/>
</dbReference>
<feature type="domain" description="Big-1" evidence="3">
    <location>
        <begin position="535"/>
        <end position="644"/>
    </location>
</feature>
<evidence type="ECO:0000256" key="1">
    <source>
        <dbReference type="ARBA" id="ARBA00010116"/>
    </source>
</evidence>
<feature type="region of interest" description="Disordered" evidence="2">
    <location>
        <begin position="61"/>
        <end position="81"/>
    </location>
</feature>
<feature type="compositionally biased region" description="Low complexity" evidence="2">
    <location>
        <begin position="106"/>
        <end position="122"/>
    </location>
</feature>
<dbReference type="InterPro" id="IPR003344">
    <property type="entry name" value="Big_1_dom"/>
</dbReference>
<dbReference type="PANTHER" id="PTHR39576:SF2">
    <property type="entry name" value="ATTACHING AND EFFACING PROTEIN HOMOLOG-RELATED"/>
    <property type="match status" value="1"/>
</dbReference>
<dbReference type="Gene3D" id="2.60.40.10">
    <property type="entry name" value="Immunoglobulins"/>
    <property type="match status" value="7"/>
</dbReference>
<feature type="region of interest" description="Disordered" evidence="2">
    <location>
        <begin position="97"/>
        <end position="143"/>
    </location>
</feature>
<dbReference type="Gene3D" id="2.40.160.160">
    <property type="entry name" value="Inverse autotransporter, beta-domain"/>
    <property type="match status" value="1"/>
</dbReference>
<dbReference type="InterPro" id="IPR038177">
    <property type="entry name" value="IAT_beta_sf"/>
</dbReference>
<feature type="compositionally biased region" description="Basic and acidic residues" evidence="2">
    <location>
        <begin position="125"/>
        <end position="135"/>
    </location>
</feature>
<sequence length="1205" mass="127346">MFFELRLRKAIAYFLIWLQLLMPGLSLLPVTANASETKDMQSTIQGLNSLILDKDTSVRPELMAPTPSEKQPARQILPFPETKDNTDFVQFQKRNENEKAVQAAGELPELSLAPPSSAEASSQDLAKKMNNKDPDGADGSNKLASGAMQAGALLSQDNASAAAIDYARSIGEGLINQQVNDWLNQYGNAKVSLGTHQNLSGDLLVPLYETNKSLIFSQVGARTNQDRNTVNLGLGYRQYLNDWMLGINTFYDYDYTGKNKRIGVGTEAWTDYLKLAANGYIRQTNWHQSKLDKMEDYDERPANGFDLRANAYLPSWPNLGGSLKYEQYFGKGVSVAESASPDSLKNNPVVVTAGVDYTPFPLMTLSAKRSVGDSNETNVGVDFTYRFGVPWYQQVDADSVGLMRSLTGSKYDFVDRNYNIVMQYRKQDLLTISLPASILAQAAETVPLVLTVARAKYGLKGVDWRVDPLLTARGGHYRVLSPTELQITLPAYVFTRDGHAAQNYKISAIAADNKGNQSNTADTTISVIPSENVVNLTMSPNDKTLPVDANKGYTVTGVVTDGKGTPVGNQSVTFSIDGLVDANGHSGATISTLDGKQKDSNKITVKTQANGKAPVLLRSLVAGQGTVSAMMDNGNSSSGKVHFIADTTTAAVTALVAEDDNAIADGKATNSVLVTVKDKYGNPVNGAEVYLTASNEAKIAEKTITNAEGVAKATLTNVNAGPSTVTASLNESNKEVTLTFGVGKPSQAASSIKTDRSDYVAGDDITVSVTLKDDKHNAVTGKAAMLTNSAVTVPNSAVTPGSRWVEDHQSPGVYTRVYMAKTVSENQTATLSLLGWRQVSNKYSITANITQAVISELDVKDNNAIADGVDKNSVLATVKDNYGNPVNGATLALSASNGAHIAAQATTDQSGTVLVTLTNEKAGESKVTASFNHNSQTVSVRFGVGQPAQASSTVTTDKITYTVGDEMTVMVSLKDASNNGVTGAAAALTPNAVKVANATLKAGSRWTDNNDGTYRATYLAQTIGAGLKATLTLDGWSQPATSPVYIIKAGMPVQASSAINTDKTTYTAGDEMTVTVTLKDASNNGVTGAAASLTTNAVKVANATLKSSNWTDNNDGTYSATYLAQTSGTGLKATLTLDGWGQSATSPAYAITVGAAVPVNSAITTDKTTYTAGDEMAVTVTLKDASNNDVTGAAAALTTNAVKVA</sequence>
<dbReference type="PANTHER" id="PTHR39576">
    <property type="entry name" value="ATTACHING AND EFFACING PROTEIN HOMOLOG-RELATED-RELATED"/>
    <property type="match status" value="1"/>
</dbReference>
<comment type="caution">
    <text evidence="4">The sequence shown here is derived from an EMBL/GenBank/DDBJ whole genome shotgun (WGS) entry which is preliminary data.</text>
</comment>
<evidence type="ECO:0000313" key="5">
    <source>
        <dbReference type="Proteomes" id="UP001629523"/>
    </source>
</evidence>
<feature type="domain" description="Big-1" evidence="3">
    <location>
        <begin position="652"/>
        <end position="739"/>
    </location>
</feature>
<dbReference type="Proteomes" id="UP001629523">
    <property type="component" value="Unassembled WGS sequence"/>
</dbReference>